<reference evidence="4" key="11">
    <citation type="submission" date="2012-08" db="EMBL/GenBank/DDBJ databases">
        <title>The Second Rice Annotation Project Meeting (RAP2).</title>
        <authorList>
            <consortium name="The Rice Annotation Project (RAP)"/>
        </authorList>
    </citation>
    <scope>NUCLEOTIDE SEQUENCE</scope>
</reference>
<reference evidence="4 6" key="3">
    <citation type="journal article" date="2005" name="Nature">
        <title>The map-based sequence of the rice genome.</title>
        <authorList>
            <consortium name="International rice genome sequencing project (IRGSP)"/>
            <person name="Matsumoto T."/>
            <person name="Wu J."/>
            <person name="Kanamori H."/>
            <person name="Katayose Y."/>
            <person name="Fujisawa M."/>
            <person name="Namiki N."/>
            <person name="Mizuno H."/>
            <person name="Yamamoto K."/>
            <person name="Antonio B.A."/>
            <person name="Baba T."/>
            <person name="Sakata K."/>
            <person name="Nagamura Y."/>
            <person name="Aoki H."/>
            <person name="Arikawa K."/>
            <person name="Arita K."/>
            <person name="Bito T."/>
            <person name="Chiden Y."/>
            <person name="Fujitsuka N."/>
            <person name="Fukunaka R."/>
            <person name="Hamada M."/>
            <person name="Harada C."/>
            <person name="Hayashi A."/>
            <person name="Hijishita S."/>
            <person name="Honda M."/>
            <person name="Hosokawa S."/>
            <person name="Ichikawa Y."/>
            <person name="Idonuma A."/>
            <person name="Iijima M."/>
            <person name="Ikeda M."/>
            <person name="Ikeno M."/>
            <person name="Ito K."/>
            <person name="Ito S."/>
            <person name="Ito T."/>
            <person name="Ito Y."/>
            <person name="Ito Y."/>
            <person name="Iwabuchi A."/>
            <person name="Kamiya K."/>
            <person name="Karasawa W."/>
            <person name="Kurita K."/>
            <person name="Katagiri S."/>
            <person name="Kikuta A."/>
            <person name="Kobayashi H."/>
            <person name="Kobayashi N."/>
            <person name="Machita K."/>
            <person name="Maehara T."/>
            <person name="Masukawa M."/>
            <person name="Mizubayashi T."/>
            <person name="Mukai Y."/>
            <person name="Nagasaki H."/>
            <person name="Nagata Y."/>
            <person name="Naito S."/>
            <person name="Nakashima M."/>
            <person name="Nakama Y."/>
            <person name="Nakamichi Y."/>
            <person name="Nakamura M."/>
            <person name="Meguro A."/>
            <person name="Negishi M."/>
            <person name="Ohta I."/>
            <person name="Ohta T."/>
            <person name="Okamoto M."/>
            <person name="Ono N."/>
            <person name="Saji S."/>
            <person name="Sakaguchi M."/>
            <person name="Sakai K."/>
            <person name="Shibata M."/>
            <person name="Shimokawa T."/>
            <person name="Song J."/>
            <person name="Takazaki Y."/>
            <person name="Terasawa K."/>
            <person name="Tsugane M."/>
            <person name="Tsuji K."/>
            <person name="Ueda S."/>
            <person name="Waki K."/>
            <person name="Yamagata H."/>
            <person name="Yamamoto M."/>
            <person name="Yamamoto S."/>
            <person name="Yamane H."/>
            <person name="Yoshiki S."/>
            <person name="Yoshihara R."/>
            <person name="Yukawa K."/>
            <person name="Zhong H."/>
            <person name="Yano M."/>
            <person name="Yuan Q."/>
            <person name="Ouyang S."/>
            <person name="Liu J."/>
            <person name="Jones K.M."/>
            <person name="Gansberger K."/>
            <person name="Moffat K."/>
            <person name="Hill J."/>
            <person name="Bera J."/>
            <person name="Fadrosh D."/>
            <person name="Jin S."/>
            <person name="Johri S."/>
            <person name="Kim M."/>
            <person name="Overton L."/>
            <person name="Reardon M."/>
            <person name="Tsitrin T."/>
            <person name="Vuong H."/>
            <person name="Weaver B."/>
            <person name="Ciecko A."/>
            <person name="Tallon L."/>
            <person name="Jackson J."/>
            <person name="Pai G."/>
            <person name="Aken S.V."/>
            <person name="Utterback T."/>
            <person name="Reidmuller S."/>
            <person name="Feldblyum T."/>
            <person name="Hsiao J."/>
            <person name="Zismann V."/>
            <person name="Iobst S."/>
            <person name="de Vazeille A.R."/>
            <person name="Buell C.R."/>
            <person name="Ying K."/>
            <person name="Li Y."/>
            <person name="Lu T."/>
            <person name="Huang Y."/>
            <person name="Zhao Q."/>
            <person name="Feng Q."/>
            <person name="Zhang L."/>
            <person name="Zhu J."/>
            <person name="Weng Q."/>
            <person name="Mu J."/>
            <person name="Lu Y."/>
            <person name="Fan D."/>
            <person name="Liu Y."/>
            <person name="Guan J."/>
            <person name="Zhang Y."/>
            <person name="Yu S."/>
            <person name="Liu X."/>
            <person name="Zhang Y."/>
            <person name="Hong G."/>
            <person name="Han B."/>
            <person name="Choisne N."/>
            <person name="Demange N."/>
            <person name="Orjeda G."/>
            <person name="Samain S."/>
            <person name="Cattolico L."/>
            <person name="Pelletier E."/>
            <person name="Couloux A."/>
            <person name="Segurens B."/>
            <person name="Wincker P."/>
            <person name="D'Hont A."/>
            <person name="Scarpelli C."/>
            <person name="Weissenbach J."/>
            <person name="Salanoubat M."/>
            <person name="Quetier F."/>
            <person name="Yu Y."/>
            <person name="Kim H.R."/>
            <person name="Rambo T."/>
            <person name="Currie J."/>
            <person name="Collura K."/>
            <person name="Luo M."/>
            <person name="Yang T."/>
            <person name="Ammiraju J.S.S."/>
            <person name="Engler F."/>
            <person name="Soderlund C."/>
            <person name="Wing R.A."/>
            <person name="Palmer L.E."/>
            <person name="de la Bastide M."/>
            <person name="Spiegel L."/>
            <person name="Nascimento L."/>
            <person name="Zutavern T."/>
            <person name="O'Shaughnessy A."/>
            <person name="Dike S."/>
            <person name="Dedhia N."/>
            <person name="Preston R."/>
            <person name="Balija V."/>
            <person name="McCombie W.R."/>
            <person name="Chow T."/>
            <person name="Chen H."/>
            <person name="Chung M."/>
            <person name="Chen C."/>
            <person name="Shaw J."/>
            <person name="Wu H."/>
            <person name="Hsiao K."/>
            <person name="Chao Y."/>
            <person name="Chu M."/>
            <person name="Cheng C."/>
            <person name="Hour A."/>
            <person name="Lee P."/>
            <person name="Lin S."/>
            <person name="Lin Y."/>
            <person name="Liou J."/>
            <person name="Liu S."/>
            <person name="Hsing Y."/>
            <person name="Raghuvanshi S."/>
            <person name="Mohanty A."/>
            <person name="Bharti A.K."/>
            <person name="Gaur A."/>
            <person name="Gupta V."/>
            <person name="Kumar D."/>
            <person name="Ravi V."/>
            <person name="Vij S."/>
            <person name="Kapur A."/>
            <person name="Khurana P."/>
            <person name="Khurana P."/>
            <person name="Khurana J.P."/>
            <person name="Tyagi A.K."/>
            <person name="Gaikwad K."/>
            <person name="Singh A."/>
            <person name="Dalal V."/>
            <person name="Srivastava S."/>
            <person name="Dixit A."/>
            <person name="Pal A.K."/>
            <person name="Ghazi I.A."/>
            <person name="Yadav M."/>
            <person name="Pandit A."/>
            <person name="Bhargava A."/>
            <person name="Sureshbabu K."/>
            <person name="Batra K."/>
            <person name="Sharma T.R."/>
            <person name="Mohapatra T."/>
            <person name="Singh N.K."/>
            <person name="Messing J."/>
            <person name="Nelson A.B."/>
            <person name="Fuks G."/>
            <person name="Kavchok S."/>
            <person name="Keizer G."/>
            <person name="Linton E."/>
            <person name="Llaca V."/>
            <person name="Song R."/>
            <person name="Tanyolac B."/>
            <person name="Young S."/>
            <person name="Ho-Il K."/>
            <person name="Hahn J.H."/>
            <person name="Sangsakoo G."/>
            <person name="Vanavichit A."/>
            <person name="de Mattos Luiz.A.T."/>
            <person name="Zimmer P.D."/>
            <person name="Malone G."/>
            <person name="Dellagostin O."/>
            <person name="de Oliveira A.C."/>
            <person name="Bevan M."/>
            <person name="Bancroft I."/>
            <person name="Minx P."/>
            <person name="Cordum H."/>
            <person name="Wilson R."/>
            <person name="Cheng Z."/>
            <person name="Jin W."/>
            <person name="Jiang J."/>
            <person name="Leong S.A."/>
            <person name="Iwama H."/>
            <person name="Gojobori T."/>
            <person name="Itoh T."/>
            <person name="Niimura Y."/>
            <person name="Fujii Y."/>
            <person name="Habara T."/>
            <person name="Sakai H."/>
            <person name="Sato Y."/>
            <person name="Wilson G."/>
            <person name="Kumar K."/>
            <person name="McCouch S."/>
            <person name="Juretic N."/>
            <person name="Hoen D."/>
            <person name="Wright S."/>
            <person name="Bruskiewich R."/>
            <person name="Bureau T."/>
            <person name="Miyao A."/>
            <person name="Hirochika H."/>
            <person name="Nishikawa T."/>
            <person name="Kadowaki K."/>
            <person name="Sugiura M."/>
            <person name="Burr B."/>
            <person name="Sasaki T."/>
        </authorList>
    </citation>
    <scope>NUCLEOTIDE SEQUENCE [LARGE SCALE GENOMIC DNA]</scope>
    <source>
        <strain evidence="6">cv. Nipponbare</strain>
    </source>
</reference>
<reference evidence="4" key="7">
    <citation type="journal article" date="2008" name="Nucleic Acids Res.">
        <title>The Rice Annotation Project Database (RAP-DB): 2008 update.</title>
        <authorList>
            <consortium name="The Rice Annotation Project (RAP)"/>
            <person name="Tanaka T."/>
            <person name="Antonio B.A."/>
            <person name="Kikuchi S."/>
            <person name="Matsumoto T."/>
            <person name="Nagamura Y."/>
            <person name="Numa H."/>
            <person name="Sakai H."/>
            <person name="Wu J."/>
            <person name="Itoh T."/>
            <person name="Sasaki T."/>
            <person name="Aono R."/>
            <person name="Fujii Y."/>
            <person name="Habara T."/>
            <person name="Harada E."/>
            <person name="Kanno M."/>
            <person name="Kawahara Y."/>
            <person name="Kawashima H."/>
            <person name="Kubooka H."/>
            <person name="Matsuya A."/>
            <person name="Nakaoka H."/>
            <person name="Saichi N."/>
            <person name="Sanbonmatsu R."/>
            <person name="Sato Y."/>
            <person name="Shinso Y."/>
            <person name="Suzuki M."/>
            <person name="Takeda J."/>
            <person name="Tanino M."/>
            <person name="Todokoro F."/>
            <person name="Yamaguchi K."/>
            <person name="Yamamoto N."/>
            <person name="Yamasaki C."/>
            <person name="Imanishi T."/>
            <person name="Okido T."/>
            <person name="Tada M."/>
            <person name="Ikeo K."/>
            <person name="Tateno Y."/>
            <person name="Gojobori T."/>
            <person name="Lin Y.C."/>
            <person name="Wei F.J."/>
            <person name="Hsing Y.I."/>
            <person name="Zhao Q."/>
            <person name="Han B."/>
            <person name="Kramer M.R."/>
            <person name="McCombie R.W."/>
            <person name="Lonsdale D."/>
            <person name="O'Donovan C.C."/>
            <person name="Whitfield E.J."/>
            <person name="Apweiler R."/>
            <person name="Koyanagi K.O."/>
            <person name="Khurana J.P."/>
            <person name="Raghuvanshi S."/>
            <person name="Singh N.K."/>
            <person name="Tyagi A.K."/>
            <person name="Haberer G."/>
            <person name="Fujisawa M."/>
            <person name="Hosokawa S."/>
            <person name="Ito Y."/>
            <person name="Ikawa H."/>
            <person name="Shibata M."/>
            <person name="Yamamoto M."/>
            <person name="Bruskiewich R.M."/>
            <person name="Hoen D.R."/>
            <person name="Bureau TE."/>
            <person name="Namiki N."/>
            <person name="Ohyanagi H."/>
            <person name="Sakai Y."/>
            <person name="Nobushima S."/>
            <person name="Sakata K."/>
            <person name="Barrero R.A."/>
            <person name="Sato Y."/>
            <person name="Souvorov A."/>
            <person name="Smith-White B."/>
            <person name="Tatusova T."/>
            <person name="An S."/>
            <person name="An G."/>
            <person name="OOta S."/>
            <person name="Fuks G."/>
            <person name="Messing J."/>
            <person name="Christie K.R."/>
            <person name="Lieberherr D."/>
            <person name="Kim H."/>
            <person name="Zuccolo A."/>
            <person name="Wing R.A."/>
            <person name="Nobuta K."/>
            <person name="Green P.J."/>
            <person name="Lu C."/>
            <person name="Meyers BC."/>
            <person name="Chaparro C."/>
            <person name="Piegu B."/>
            <person name="Panaud O."/>
            <person name="Echeverria M."/>
        </authorList>
    </citation>
    <scope>NUCLEOTIDE SEQUENCE</scope>
</reference>
<proteinExistence type="predicted"/>
<sequence length="192" mass="20763">MAMSSVRKAFVRAAGGPISSFAEKRGSFFSGPDGGGKWLKDAREWCDRWQSVGWAIGSLCAGAGVVGGIAARYIRHDVEAYVDGKIAQVVSKNDEFRVAATKTHYDFQQKISDLFLEYQRELNMLAKSHLQFQRDMMKLEHSIFLLPNFAPEEKGPVGAVGGDRGPVDAVGGDREPVGAVGGDKGSEGQLNL</sequence>
<evidence type="ECO:0000313" key="2">
    <source>
        <dbReference type="EMBL" id="BAD15621.1"/>
    </source>
</evidence>
<dbReference type="SMR" id="B9FZE0"/>
<dbReference type="GeneID" id="4344825"/>
<reference evidence="5" key="9">
    <citation type="submission" date="2008-12" db="EMBL/GenBank/DDBJ databases">
        <title>Improved gene annotation of the rice (Oryza sativa) genomes.</title>
        <authorList>
            <person name="Wang J."/>
            <person name="Li R."/>
            <person name="Fan W."/>
            <person name="Huang Q."/>
            <person name="Zhang J."/>
            <person name="Zhou Y."/>
            <person name="Hu Y."/>
            <person name="Zi S."/>
            <person name="Li J."/>
            <person name="Ni P."/>
            <person name="Zheng H."/>
            <person name="Zhang Y."/>
            <person name="Zhao M."/>
            <person name="Hao Q."/>
            <person name="McDermott J."/>
            <person name="Samudrala R."/>
            <person name="Kristiansen K."/>
            <person name="Wong G.K.-S."/>
        </authorList>
    </citation>
    <scope>NUCLEOTIDE SEQUENCE</scope>
</reference>
<reference evidence="3" key="2">
    <citation type="submission" date="2002-06" db="EMBL/GenBank/DDBJ databases">
        <title>Oryza sativa nipponbare(GA3) genomic DNA, chromosome 8, BAC clone:OSJNBa0056D04.</title>
        <authorList>
            <person name="Sasaki T."/>
            <person name="Matsumoto T."/>
            <person name="Katayose Y."/>
        </authorList>
    </citation>
    <scope>NUCLEOTIDE SEQUENCE</scope>
</reference>
<reference evidence="5" key="4">
    <citation type="journal article" date="2005" name="PLoS Biol.">
        <title>The genomes of Oryza sativa: a history of duplications.</title>
        <authorList>
            <person name="Yu J."/>
            <person name="Wang J."/>
            <person name="Lin W."/>
            <person name="Li S."/>
            <person name="Li H."/>
            <person name="Zhou J."/>
            <person name="Ni P."/>
            <person name="Dong W."/>
            <person name="Hu S."/>
            <person name="Zeng C."/>
            <person name="Zhang J."/>
            <person name="Zhang Y."/>
            <person name="Li R."/>
            <person name="Xu Z."/>
            <person name="Li S."/>
            <person name="Li X."/>
            <person name="Zheng H."/>
            <person name="Cong L."/>
            <person name="Lin L."/>
            <person name="Yin J."/>
            <person name="Geng J."/>
            <person name="Li G."/>
            <person name="Shi J."/>
            <person name="Liu J."/>
            <person name="Lv H."/>
            <person name="Li J."/>
            <person name="Wang J."/>
            <person name="Deng Y."/>
            <person name="Ran L."/>
            <person name="Shi X."/>
            <person name="Wang X."/>
            <person name="Wu Q."/>
            <person name="Li C."/>
            <person name="Ren X."/>
            <person name="Wang J."/>
            <person name="Wang X."/>
            <person name="Li D."/>
            <person name="Liu D."/>
            <person name="Zhang X."/>
            <person name="Ji Z."/>
            <person name="Zhao W."/>
            <person name="Sun Y."/>
            <person name="Zhang Z."/>
            <person name="Bao J."/>
            <person name="Han Y."/>
            <person name="Dong L."/>
            <person name="Ji J."/>
            <person name="Chen P."/>
            <person name="Wu S."/>
            <person name="Liu J."/>
            <person name="Xiao Y."/>
            <person name="Bu D."/>
            <person name="Tan J."/>
            <person name="Yang L."/>
            <person name="Ye C."/>
            <person name="Zhang J."/>
            <person name="Xu J."/>
            <person name="Zhou Y."/>
            <person name="Yu Y."/>
            <person name="Zhang B."/>
            <person name="Zhuang S."/>
            <person name="Wei H."/>
            <person name="Liu B."/>
            <person name="Lei M."/>
            <person name="Yu H."/>
            <person name="Li Y."/>
            <person name="Xu H."/>
            <person name="Wei S."/>
            <person name="He X."/>
            <person name="Fang L."/>
            <person name="Zhang Z."/>
            <person name="Zhang Y."/>
            <person name="Huang X."/>
            <person name="Su Z."/>
            <person name="Tong W."/>
            <person name="Li J."/>
            <person name="Tong Z."/>
            <person name="Li S."/>
            <person name="Ye J."/>
            <person name="Wang L."/>
            <person name="Fang L."/>
            <person name="Lei T."/>
            <person name="Chen C."/>
            <person name="Chen H."/>
            <person name="Xu Z."/>
            <person name="Li H."/>
            <person name="Huang H."/>
            <person name="Zhang F."/>
            <person name="Xu H."/>
            <person name="Li N."/>
            <person name="Zhao C."/>
            <person name="Li S."/>
            <person name="Dong L."/>
            <person name="Huang Y."/>
            <person name="Li L."/>
            <person name="Xi Y."/>
            <person name="Qi Q."/>
            <person name="Li W."/>
            <person name="Zhang B."/>
            <person name="Hu W."/>
            <person name="Zhang Y."/>
            <person name="Tian X."/>
            <person name="Jiao Y."/>
            <person name="Liang X."/>
            <person name="Jin J."/>
            <person name="Gao L."/>
            <person name="Zheng W."/>
            <person name="Hao B."/>
            <person name="Liu S."/>
            <person name="Wang W."/>
            <person name="Yuan L."/>
            <person name="Cao M."/>
            <person name="McDermott J."/>
            <person name="Samudrala R."/>
            <person name="Wang J."/>
            <person name="Wong G.K."/>
            <person name="Yang H."/>
        </authorList>
    </citation>
    <scope>NUCLEOTIDE SEQUENCE [LARGE SCALE GENOMIC DNA]</scope>
</reference>
<dbReference type="EMBL" id="AP008214">
    <property type="protein sequence ID" value="BAF23057.1"/>
    <property type="molecule type" value="Genomic_DNA"/>
</dbReference>
<reference evidence="4" key="10">
    <citation type="submission" date="2012-08" db="EMBL/GenBank/DDBJ databases">
        <title>Oryza sativa nipponbare(GA3) genomic DNA, chromosome 8.</title>
        <authorList>
            <consortium name="IRGSP(International Rice Genome Sequencing Project)"/>
        </authorList>
    </citation>
    <scope>NUCLEOTIDE SEQUENCE</scope>
</reference>
<evidence type="ECO:0000313" key="3">
    <source>
        <dbReference type="EMBL" id="BAD16183.1"/>
    </source>
</evidence>
<reference evidence="2" key="1">
    <citation type="submission" date="2002-01" db="EMBL/GenBank/DDBJ databases">
        <title>Oryza sativa nipponbare(GA3) genomic DNA, chromosome 8, BAC clone:OJ1122_A12.</title>
        <authorList>
            <person name="Sasaki T."/>
            <person name="Matsumoto T."/>
            <person name="Yamamoto K."/>
        </authorList>
    </citation>
    <scope>NUCLEOTIDE SEQUENCE</scope>
</reference>
<organism evidence="5">
    <name type="scientific">Oryza sativa subsp. japonica</name>
    <name type="common">Rice</name>
    <dbReference type="NCBI Taxonomy" id="39947"/>
    <lineage>
        <taxon>Eukaryota</taxon>
        <taxon>Viridiplantae</taxon>
        <taxon>Streptophyta</taxon>
        <taxon>Embryophyta</taxon>
        <taxon>Tracheophyta</taxon>
        <taxon>Spermatophyta</taxon>
        <taxon>Magnoliopsida</taxon>
        <taxon>Liliopsida</taxon>
        <taxon>Poales</taxon>
        <taxon>Poaceae</taxon>
        <taxon>BOP clade</taxon>
        <taxon>Oryzoideae</taxon>
        <taxon>Oryzeae</taxon>
        <taxon>Oryzinae</taxon>
        <taxon>Oryza</taxon>
        <taxon>Oryza sativa</taxon>
    </lineage>
</organism>
<dbReference type="Gramene" id="Os08t0184300-01">
    <property type="protein sequence ID" value="Os08t0184300-01"/>
    <property type="gene ID" value="Os08g0184300"/>
</dbReference>
<gene>
    <name evidence="4" type="ordered locus">Os08g0184300</name>
    <name evidence="2" type="ORF">OJ1122_A12.28</name>
    <name evidence="5" type="ORF">OsJ_26272</name>
    <name evidence="3" type="ORF">OSJNBa0056D04.43</name>
</gene>
<name>B9FZE0_ORYSJ</name>
<feature type="region of interest" description="Disordered" evidence="1">
    <location>
        <begin position="156"/>
        <end position="192"/>
    </location>
</feature>
<dbReference type="Proteomes" id="UP000000763">
    <property type="component" value="Chromosome 8"/>
</dbReference>
<accession>B9FZE0</accession>
<dbReference type="Proteomes" id="UP000007752">
    <property type="component" value="Chromosome 8"/>
</dbReference>
<dbReference type="EMBL" id="AP005440">
    <property type="protein sequence ID" value="BAD16183.1"/>
    <property type="molecule type" value="Genomic_DNA"/>
</dbReference>
<dbReference type="EMBL" id="CM000145">
    <property type="protein sequence ID" value="EEE68157.1"/>
    <property type="molecule type" value="Genomic_DNA"/>
</dbReference>
<dbReference type="KEGG" id="dosa:Os08g0184300"/>
<reference evidence="4" key="6">
    <citation type="journal article" date="2007" name="Genome Res.">
        <title>Curated Genome Annotation of Oryza sativa ssp. japonica and Comparative Genome Analysis with Arabidopsis thaliana.</title>
        <authorList>
            <consortium name="The Rice Annotation Project (RAP)"/>
            <person name="Itoh T."/>
            <person name="Tanaka T."/>
            <person name="Barrero R.A."/>
            <person name="Yamasaki C."/>
            <person name="Fujii Y."/>
            <person name="Hilton P.B."/>
            <person name="Antonio B.A."/>
            <person name="Aono H."/>
            <person name="Apweiler R."/>
            <person name="Bruskiewich R."/>
            <person name="Bureau T."/>
            <person name="Burr F."/>
            <person name="Costa de Oliveira A."/>
            <person name="Fuks G."/>
            <person name="Habara T."/>
            <person name="Haberer G."/>
            <person name="Han B."/>
            <person name="Harada E."/>
            <person name="Hiraki A.T."/>
            <person name="Hirochika H."/>
            <person name="Hoen D."/>
            <person name="Hokari H."/>
            <person name="Hosokawa S."/>
            <person name="Hsing Y."/>
            <person name="Ikawa H."/>
            <person name="Ikeo K."/>
            <person name="Imanishi T."/>
            <person name="Ito Y."/>
            <person name="Jaiswal P."/>
            <person name="Kanno M."/>
            <person name="Kawahara Y."/>
            <person name="Kawamura T."/>
            <person name="Kawashima H."/>
            <person name="Khurana J.P."/>
            <person name="Kikuchi S."/>
            <person name="Komatsu S."/>
            <person name="Koyanagi K.O."/>
            <person name="Kubooka H."/>
            <person name="Lieberherr D."/>
            <person name="Lin Y.C."/>
            <person name="Lonsdale D."/>
            <person name="Matsumoto T."/>
            <person name="Matsuya A."/>
            <person name="McCombie W.R."/>
            <person name="Messing J."/>
            <person name="Miyao A."/>
            <person name="Mulder N."/>
            <person name="Nagamura Y."/>
            <person name="Nam J."/>
            <person name="Namiki N."/>
            <person name="Numa H."/>
            <person name="Nurimoto S."/>
            <person name="O'donovan C."/>
            <person name="Ohyanagi H."/>
            <person name="Okido T."/>
            <person name="Oota S."/>
            <person name="Osato N."/>
            <person name="Palmer L.E."/>
            <person name="Quetier F."/>
            <person name="Raghuvanshi S."/>
            <person name="Saichi N."/>
            <person name="Sakai H."/>
            <person name="Sakai Y."/>
            <person name="Sakata K."/>
            <person name="Sakurai T."/>
            <person name="Sato F."/>
            <person name="Sato Y."/>
            <person name="Schoof H."/>
            <person name="Seki M."/>
            <person name="Shibata M."/>
            <person name="Shimizu Y."/>
            <person name="Shinozaki K."/>
            <person name="Shinso Y."/>
            <person name="Singh N.K."/>
            <person name="Smith-White B."/>
            <person name="Takeda J."/>
            <person name="Tanino M."/>
            <person name="Tatusova T."/>
            <person name="Thongjuea S."/>
            <person name="Todokoro F."/>
            <person name="Tsugane M."/>
            <person name="Tyagi A.K."/>
            <person name="Vanavichit A."/>
            <person name="Wang A."/>
            <person name="Wing R.A."/>
            <person name="Yamaguchi K."/>
            <person name="Yamamoto M."/>
            <person name="Yamamoto N."/>
            <person name="Yu Y."/>
            <person name="Zhang H."/>
            <person name="Zhao Q."/>
            <person name="Higo K."/>
            <person name="Burr B."/>
            <person name="Gojobori T."/>
            <person name="Sasaki T."/>
        </authorList>
    </citation>
    <scope>NUCLEOTIDE SEQUENCE</scope>
</reference>
<reference evidence="4" key="5">
    <citation type="journal article" date="2006" name="Nucleic Acids Res.">
        <title>The Rice Annotation Project Database (RAP-DB): hub for Oryza sativa ssp. japonica genome information.</title>
        <authorList>
            <person name="Ohyanagi H."/>
            <person name="Tanaka T."/>
            <person name="Sakai H."/>
            <person name="Shigemoto Y."/>
            <person name="Yamaguchi K."/>
            <person name="Habara T."/>
            <person name="Fujii Y."/>
            <person name="Antonio B.A."/>
            <person name="Nagamura Y."/>
            <person name="Imanishi T."/>
            <person name="Ikeo K."/>
            <person name="Itoh T."/>
            <person name="Gojobori T."/>
            <person name="Sasaki T."/>
        </authorList>
    </citation>
    <scope>NUCLEOTIDE SEQUENCE</scope>
</reference>
<dbReference type="AlphaFoldDB" id="B9FZE0"/>
<reference evidence="6" key="8">
    <citation type="journal article" date="2008" name="Nucleic Acids Res.">
        <title>The rice annotation project database (RAP-DB): 2008 update.</title>
        <authorList>
            <consortium name="The rice annotation project (RAP)"/>
        </authorList>
    </citation>
    <scope>GENOME REANNOTATION</scope>
    <source>
        <strain evidence="6">cv. Nipponbare</strain>
    </source>
</reference>
<evidence type="ECO:0000313" key="4">
    <source>
        <dbReference type="EMBL" id="BAF23057.1"/>
    </source>
</evidence>
<evidence type="ECO:0000256" key="1">
    <source>
        <dbReference type="SAM" id="MobiDB-lite"/>
    </source>
</evidence>
<evidence type="ECO:0000313" key="6">
    <source>
        <dbReference type="Proteomes" id="UP000000763"/>
    </source>
</evidence>
<evidence type="ECO:0000313" key="5">
    <source>
        <dbReference type="EMBL" id="EEE68157.1"/>
    </source>
</evidence>
<dbReference type="EMBL" id="AP004646">
    <property type="protein sequence ID" value="BAD15621.1"/>
    <property type="molecule type" value="Genomic_DNA"/>
</dbReference>
<dbReference type="KEGG" id="osa:4344825"/>
<protein>
    <submittedName>
        <fullName evidence="4">Os08g0184300 protein</fullName>
    </submittedName>
</protein>